<dbReference type="EMBL" id="KZ107841">
    <property type="protein sequence ID" value="OSS50587.1"/>
    <property type="molecule type" value="Genomic_DNA"/>
</dbReference>
<protein>
    <submittedName>
        <fullName evidence="2">Uncharacterized protein</fullName>
    </submittedName>
</protein>
<accession>A0A1Y2M550</accession>
<evidence type="ECO:0000256" key="1">
    <source>
        <dbReference type="SAM" id="MobiDB-lite"/>
    </source>
</evidence>
<name>A0A1Y2M550_EPING</name>
<proteinExistence type="predicted"/>
<reference evidence="2 3" key="1">
    <citation type="journal article" date="2017" name="Genome Announc.">
        <title>Genome sequence of the saprophytic ascomycete Epicoccum nigrum ICMP 19927 strain isolated from New Zealand.</title>
        <authorList>
            <person name="Fokin M."/>
            <person name="Fleetwood D."/>
            <person name="Weir B.S."/>
            <person name="Villas-Boas S.G."/>
        </authorList>
    </citation>
    <scope>NUCLEOTIDE SEQUENCE [LARGE SCALE GENOMIC DNA]</scope>
    <source>
        <strain evidence="2 3">ICMP 19927</strain>
    </source>
</reference>
<dbReference type="AlphaFoldDB" id="A0A1Y2M550"/>
<feature type="region of interest" description="Disordered" evidence="1">
    <location>
        <begin position="27"/>
        <end position="56"/>
    </location>
</feature>
<feature type="compositionally biased region" description="Polar residues" evidence="1">
    <location>
        <begin position="366"/>
        <end position="381"/>
    </location>
</feature>
<organism evidence="2 3">
    <name type="scientific">Epicoccum nigrum</name>
    <name type="common">Soil fungus</name>
    <name type="synonym">Epicoccum purpurascens</name>
    <dbReference type="NCBI Taxonomy" id="105696"/>
    <lineage>
        <taxon>Eukaryota</taxon>
        <taxon>Fungi</taxon>
        <taxon>Dikarya</taxon>
        <taxon>Ascomycota</taxon>
        <taxon>Pezizomycotina</taxon>
        <taxon>Dothideomycetes</taxon>
        <taxon>Pleosporomycetidae</taxon>
        <taxon>Pleosporales</taxon>
        <taxon>Pleosporineae</taxon>
        <taxon>Didymellaceae</taxon>
        <taxon>Epicoccum</taxon>
    </lineage>
</organism>
<keyword evidence="3" id="KW-1185">Reference proteome</keyword>
<feature type="region of interest" description="Disordered" evidence="1">
    <location>
        <begin position="366"/>
        <end position="388"/>
    </location>
</feature>
<feature type="compositionally biased region" description="Low complexity" evidence="1">
    <location>
        <begin position="131"/>
        <end position="143"/>
    </location>
</feature>
<evidence type="ECO:0000313" key="3">
    <source>
        <dbReference type="Proteomes" id="UP000193240"/>
    </source>
</evidence>
<feature type="compositionally biased region" description="Polar residues" evidence="1">
    <location>
        <begin position="316"/>
        <end position="325"/>
    </location>
</feature>
<feature type="region of interest" description="Disordered" evidence="1">
    <location>
        <begin position="97"/>
        <end position="159"/>
    </location>
</feature>
<dbReference type="Proteomes" id="UP000193240">
    <property type="component" value="Unassembled WGS sequence"/>
</dbReference>
<feature type="region of interest" description="Disordered" evidence="1">
    <location>
        <begin position="257"/>
        <end position="334"/>
    </location>
</feature>
<evidence type="ECO:0000313" key="2">
    <source>
        <dbReference type="EMBL" id="OSS50587.1"/>
    </source>
</evidence>
<feature type="compositionally biased region" description="Low complexity" evidence="1">
    <location>
        <begin position="295"/>
        <end position="308"/>
    </location>
</feature>
<gene>
    <name evidence="2" type="ORF">B5807_04303</name>
</gene>
<sequence length="442" mass="48775">MLRLKPSELTLTPEDVDDALYRMARRQQSRASAATAQRRVRYGGRPPSPRLTPGAQRSVASVIASVGNIPIRSRPQHAIVEHVDDDSEDFDEILRRPSTPASMRGGASHHTHVSADLVPRAPYTEPSQKTSQRQVRQRSYSSSDAAPSRLFRSRQHSSEASNTSLAYSVYQLPESRQPSGGAYHSVRLSDAQALADNGAHVSPLEPATAHITAATLHRASPLDALIAYAEWEAQRLRNHEIHLQRNAQVGGTHLVVSNPRNRWASPGPHQSTHSPPPQMTMADDPYTLGVSAVQPRGSTPRSGRSRPTQAAPPSYPRSNQRSSENAPVPAGHPIRTSQVREQILGFEQMHNTHQPRLIPAVPPTNPLHQGSLQSAPLSPSEGNAGRRSIRMDPRMHDQENSGEAEMEMMRADFESVRIRYETQQGDVMDETPPRIGRVERHI</sequence>
<dbReference type="InParanoid" id="A0A1Y2M550"/>